<reference evidence="3 4" key="1">
    <citation type="journal article" date="2021" name="ACS Chem. Biol.">
        <title>Genomic-Led Discovery of a Novel Glycopeptide Antibiotic by Nonomuraea coxensis DSM 45129.</title>
        <authorList>
            <person name="Yushchuk O."/>
            <person name="Vior N.M."/>
            <person name="Andreo-Vidal A."/>
            <person name="Berini F."/>
            <person name="Ruckert C."/>
            <person name="Busche T."/>
            <person name="Binda E."/>
            <person name="Kalinowski J."/>
            <person name="Truman A.W."/>
            <person name="Marinelli F."/>
        </authorList>
    </citation>
    <scope>NUCLEOTIDE SEQUENCE [LARGE SCALE GENOMIC DNA]</scope>
    <source>
        <strain evidence="3 4">DSM 45129</strain>
    </source>
</reference>
<evidence type="ECO:0000313" key="4">
    <source>
        <dbReference type="Proteomes" id="UP000824681"/>
    </source>
</evidence>
<dbReference type="SUPFAM" id="SSF48452">
    <property type="entry name" value="TPR-like"/>
    <property type="match status" value="1"/>
</dbReference>
<evidence type="ECO:0000313" key="3">
    <source>
        <dbReference type="EMBL" id="QYC38874.1"/>
    </source>
</evidence>
<name>A0ABX8TVB4_9ACTN</name>
<organism evidence="3 4">
    <name type="scientific">Nonomuraea coxensis DSM 45129</name>
    <dbReference type="NCBI Taxonomy" id="1122611"/>
    <lineage>
        <taxon>Bacteria</taxon>
        <taxon>Bacillati</taxon>
        <taxon>Actinomycetota</taxon>
        <taxon>Actinomycetes</taxon>
        <taxon>Streptosporangiales</taxon>
        <taxon>Streptosporangiaceae</taxon>
        <taxon>Nonomuraea</taxon>
    </lineage>
</organism>
<dbReference type="PANTHER" id="PTHR47691:SF3">
    <property type="entry name" value="HTH-TYPE TRANSCRIPTIONAL REGULATOR RV0890C-RELATED"/>
    <property type="match status" value="1"/>
</dbReference>
<dbReference type="SUPFAM" id="SSF52540">
    <property type="entry name" value="P-loop containing nucleoside triphosphate hydrolases"/>
    <property type="match status" value="1"/>
</dbReference>
<dbReference type="InterPro" id="IPR027417">
    <property type="entry name" value="P-loop_NTPase"/>
</dbReference>
<dbReference type="Gene3D" id="1.25.40.10">
    <property type="entry name" value="Tetratricopeptide repeat domain"/>
    <property type="match status" value="1"/>
</dbReference>
<feature type="region of interest" description="Disordered" evidence="1">
    <location>
        <begin position="597"/>
        <end position="629"/>
    </location>
</feature>
<dbReference type="Pfam" id="PF20703">
    <property type="entry name" value="nSTAND1"/>
    <property type="match status" value="1"/>
</dbReference>
<dbReference type="InterPro" id="IPR011990">
    <property type="entry name" value="TPR-like_helical_dom_sf"/>
</dbReference>
<dbReference type="InterPro" id="IPR049052">
    <property type="entry name" value="nSTAND1"/>
</dbReference>
<evidence type="ECO:0000259" key="2">
    <source>
        <dbReference type="Pfam" id="PF20703"/>
    </source>
</evidence>
<sequence>MTSSGRGSHPFVGPRPFRRDDAARFFGREREVEELTSLWLSHRLTVLHGPSGVGKTSLVAAGALPRLDPSRVDVLPMGEVRRPSFVPVAVIPEDSDPHVFALLASWSPNENPIRFAGLTVRSYLRRHRWSPYGREILLVLDHAEDVFTAHRTRPGGHTRVLDQLADLLSGDLPVHLLLVISDEHVESLRRHEGLRGHITRGASYKLEPLGPAEALEAVKRPVEAAGAAFLPGVARRLVQDLTPAEPAAPTVEPLHLQFAGVKLWEAARWKDGDIGERDLVNVEEILTDLCRHALRDVAHDHLQDDVDRLTALVRPVLRGERADGEEPPPRIAAALATRHLLRFGDKGRYEMPARLVGPFLRAASGDPGDLPPPVTTDRLAAAAAALHRGWFDLVARLAEEEARDPSGPRSRAQAASLLGDAAYLRGDPDAALTHYRTATRLFDALLGTDQIVATLLTAAGRILMDRGAYRAAVAELRSAVRRSPEPVIQTELAWALWYVGQESGAVDVLDGALRSGGDTPEALRARGEILSDLADPRALNDLDRVPHDLDSTRAAYALALARKGEVRRAVEEVPPLGVDSDPATLLRAARVMKAAGRDTEAARLAQDARSSRGRRPLPPQLAAEADRLI</sequence>
<gene>
    <name evidence="3" type="ORF">Nocox_06235</name>
</gene>
<dbReference type="PANTHER" id="PTHR47691">
    <property type="entry name" value="REGULATOR-RELATED"/>
    <property type="match status" value="1"/>
</dbReference>
<dbReference type="InterPro" id="IPR019734">
    <property type="entry name" value="TPR_rpt"/>
</dbReference>
<evidence type="ECO:0000256" key="1">
    <source>
        <dbReference type="SAM" id="MobiDB-lite"/>
    </source>
</evidence>
<dbReference type="SMART" id="SM00028">
    <property type="entry name" value="TPR"/>
    <property type="match status" value="2"/>
</dbReference>
<keyword evidence="4" id="KW-1185">Reference proteome</keyword>
<accession>A0ABX8TVB4</accession>
<feature type="domain" description="Novel STAND NTPase 1" evidence="2">
    <location>
        <begin position="10"/>
        <end position="275"/>
    </location>
</feature>
<dbReference type="RefSeq" id="WP_157382849.1">
    <property type="nucleotide sequence ID" value="NZ_CP068985.1"/>
</dbReference>
<proteinExistence type="predicted"/>
<dbReference type="Gene3D" id="3.40.50.300">
    <property type="entry name" value="P-loop containing nucleotide triphosphate hydrolases"/>
    <property type="match status" value="1"/>
</dbReference>
<dbReference type="EMBL" id="CP068985">
    <property type="protein sequence ID" value="QYC38874.1"/>
    <property type="molecule type" value="Genomic_DNA"/>
</dbReference>
<dbReference type="Proteomes" id="UP000824681">
    <property type="component" value="Chromosome"/>
</dbReference>
<protein>
    <recommendedName>
        <fullName evidence="2">Novel STAND NTPase 1 domain-containing protein</fullName>
    </recommendedName>
</protein>